<evidence type="ECO:0000313" key="2">
    <source>
        <dbReference type="Proteomes" id="UP001066276"/>
    </source>
</evidence>
<reference evidence="1" key="1">
    <citation type="journal article" date="2022" name="bioRxiv">
        <title>Sequencing and chromosome-scale assembly of the giantPleurodeles waltlgenome.</title>
        <authorList>
            <person name="Brown T."/>
            <person name="Elewa A."/>
            <person name="Iarovenko S."/>
            <person name="Subramanian E."/>
            <person name="Araus A.J."/>
            <person name="Petzold A."/>
            <person name="Susuki M."/>
            <person name="Suzuki K.-i.T."/>
            <person name="Hayashi T."/>
            <person name="Toyoda A."/>
            <person name="Oliveira C."/>
            <person name="Osipova E."/>
            <person name="Leigh N.D."/>
            <person name="Simon A."/>
            <person name="Yun M.H."/>
        </authorList>
    </citation>
    <scope>NUCLEOTIDE SEQUENCE</scope>
    <source>
        <strain evidence="1">20211129_DDA</strain>
        <tissue evidence="1">Liver</tissue>
    </source>
</reference>
<proteinExistence type="predicted"/>
<dbReference type="AlphaFoldDB" id="A0AAV7W6Z2"/>
<organism evidence="1 2">
    <name type="scientific">Pleurodeles waltl</name>
    <name type="common">Iberian ribbed newt</name>
    <dbReference type="NCBI Taxonomy" id="8319"/>
    <lineage>
        <taxon>Eukaryota</taxon>
        <taxon>Metazoa</taxon>
        <taxon>Chordata</taxon>
        <taxon>Craniata</taxon>
        <taxon>Vertebrata</taxon>
        <taxon>Euteleostomi</taxon>
        <taxon>Amphibia</taxon>
        <taxon>Batrachia</taxon>
        <taxon>Caudata</taxon>
        <taxon>Salamandroidea</taxon>
        <taxon>Salamandridae</taxon>
        <taxon>Pleurodelinae</taxon>
        <taxon>Pleurodeles</taxon>
    </lineage>
</organism>
<evidence type="ECO:0000313" key="1">
    <source>
        <dbReference type="EMBL" id="KAJ1208602.1"/>
    </source>
</evidence>
<gene>
    <name evidence="1" type="ORF">NDU88_003985</name>
</gene>
<comment type="caution">
    <text evidence="1">The sequence shown here is derived from an EMBL/GenBank/DDBJ whole genome shotgun (WGS) entry which is preliminary data.</text>
</comment>
<accession>A0AAV7W6Z2</accession>
<sequence length="81" mass="9084">MKAKVVSSQERNKSYYDNRKGVKDVSVEEGDWVVVRKCGVVKKGDSKFGEPQKMVKVMNSVAKLDDGKEWSVGNLCKVDMT</sequence>
<dbReference type="Proteomes" id="UP001066276">
    <property type="component" value="Chromosome 1_2"/>
</dbReference>
<keyword evidence="2" id="KW-1185">Reference proteome</keyword>
<dbReference type="EMBL" id="JANPWB010000002">
    <property type="protein sequence ID" value="KAJ1208602.1"/>
    <property type="molecule type" value="Genomic_DNA"/>
</dbReference>
<protein>
    <submittedName>
        <fullName evidence="1">Uncharacterized protein</fullName>
    </submittedName>
</protein>
<name>A0AAV7W6Z2_PLEWA</name>